<sequence>MQYCYRAYGCNLVSDIAFEQLLTGTDAAFETITIEQCDSFADPPKGARRIGPSVIAAPNYISLDIDGVLRFVAENGTTLRYRPYENLDPLSLQVFLMGSGLGSLLMQRNFLVLHGNGVEVDGNCIICVGPSGVGKSTTAAGLMRRGYRVMSDDVCAIDDHGRLVPGVPHIKLWQEAANGLSVDTVGLSRVRPEMEKFRVPMEDAFCADNTPVKRIYVLAPHETDTVTCEALTGLDIFTALQTNTYRLPFIDGLGLSVDHFQKIAALSQRVVVKTVRRPMAGFKLDELLDVLIADATGD</sequence>
<dbReference type="SUPFAM" id="SSF53795">
    <property type="entry name" value="PEP carboxykinase-like"/>
    <property type="match status" value="1"/>
</dbReference>
<dbReference type="Pfam" id="PF07475">
    <property type="entry name" value="Hpr_kinase_C"/>
    <property type="match status" value="1"/>
</dbReference>
<name>A0ABS9CYW6_9RHOB</name>
<dbReference type="InterPro" id="IPR011104">
    <property type="entry name" value="Hpr_kin/Pase_C"/>
</dbReference>
<organism evidence="2 3">
    <name type="scientific">Octadecabacter dasysiphoniae</name>
    <dbReference type="NCBI Taxonomy" id="2909341"/>
    <lineage>
        <taxon>Bacteria</taxon>
        <taxon>Pseudomonadati</taxon>
        <taxon>Pseudomonadota</taxon>
        <taxon>Alphaproteobacteria</taxon>
        <taxon>Rhodobacterales</taxon>
        <taxon>Roseobacteraceae</taxon>
        <taxon>Octadecabacter</taxon>
    </lineage>
</organism>
<reference evidence="2 3" key="1">
    <citation type="submission" date="2022-01" db="EMBL/GenBank/DDBJ databases">
        <title>Octadecabacter sp. nov., isolated from a marine alga.</title>
        <authorList>
            <person name="Jin M.S."/>
            <person name="Kim H.M."/>
            <person name="Han D.M."/>
            <person name="Jung J.J."/>
            <person name="Jeon C.O."/>
        </authorList>
    </citation>
    <scope>NUCLEOTIDE SEQUENCE [LARGE SCALE GENOMIC DNA]</scope>
    <source>
        <strain evidence="2 3">G9-8</strain>
    </source>
</reference>
<protein>
    <recommendedName>
        <fullName evidence="1">HPr kinase/phosphorylase C-terminal domain-containing protein</fullName>
    </recommendedName>
</protein>
<evidence type="ECO:0000259" key="1">
    <source>
        <dbReference type="Pfam" id="PF07475"/>
    </source>
</evidence>
<dbReference type="Proteomes" id="UP001200557">
    <property type="component" value="Unassembled WGS sequence"/>
</dbReference>
<proteinExistence type="predicted"/>
<evidence type="ECO:0000313" key="2">
    <source>
        <dbReference type="EMBL" id="MCF2872353.1"/>
    </source>
</evidence>
<comment type="caution">
    <text evidence="2">The sequence shown here is derived from an EMBL/GenBank/DDBJ whole genome shotgun (WGS) entry which is preliminary data.</text>
</comment>
<dbReference type="Gene3D" id="3.40.50.300">
    <property type="entry name" value="P-loop containing nucleotide triphosphate hydrolases"/>
    <property type="match status" value="1"/>
</dbReference>
<dbReference type="EMBL" id="JAKGAQ010000004">
    <property type="protein sequence ID" value="MCF2872353.1"/>
    <property type="molecule type" value="Genomic_DNA"/>
</dbReference>
<dbReference type="InterPro" id="IPR027417">
    <property type="entry name" value="P-loop_NTPase"/>
</dbReference>
<feature type="domain" description="HPr kinase/phosphorylase C-terminal" evidence="1">
    <location>
        <begin position="112"/>
        <end position="160"/>
    </location>
</feature>
<keyword evidence="3" id="KW-1185">Reference proteome</keyword>
<accession>A0ABS9CYW6</accession>
<dbReference type="RefSeq" id="WP_235226684.1">
    <property type="nucleotide sequence ID" value="NZ_JAKGAQ010000004.1"/>
</dbReference>
<evidence type="ECO:0000313" key="3">
    <source>
        <dbReference type="Proteomes" id="UP001200557"/>
    </source>
</evidence>
<gene>
    <name evidence="2" type="ORF">L0664_14860</name>
</gene>